<organism evidence="1 2">
    <name type="scientific">Sphingomonas lenta</name>
    <dbReference type="NCBI Taxonomy" id="1141887"/>
    <lineage>
        <taxon>Bacteria</taxon>
        <taxon>Pseudomonadati</taxon>
        <taxon>Pseudomonadota</taxon>
        <taxon>Alphaproteobacteria</taxon>
        <taxon>Sphingomonadales</taxon>
        <taxon>Sphingomonadaceae</taxon>
        <taxon>Sphingomonas</taxon>
    </lineage>
</organism>
<evidence type="ECO:0000313" key="2">
    <source>
        <dbReference type="Proteomes" id="UP000218151"/>
    </source>
</evidence>
<dbReference type="AlphaFoldDB" id="A0A2A2SHK9"/>
<dbReference type="EMBL" id="NSLI01000002">
    <property type="protein sequence ID" value="PAX08692.1"/>
    <property type="molecule type" value="Genomic_DNA"/>
</dbReference>
<keyword evidence="2" id="KW-1185">Reference proteome</keyword>
<gene>
    <name evidence="1" type="ORF">CKY28_04805</name>
</gene>
<accession>A0A2A2SHK9</accession>
<dbReference type="Proteomes" id="UP000218151">
    <property type="component" value="Unassembled WGS sequence"/>
</dbReference>
<name>A0A2A2SHK9_9SPHN</name>
<proteinExistence type="predicted"/>
<dbReference type="RefSeq" id="WP_095997204.1">
    <property type="nucleotide sequence ID" value="NZ_NSLI01000002.1"/>
</dbReference>
<reference evidence="2" key="1">
    <citation type="submission" date="2017-09" db="EMBL/GenBank/DDBJ databases">
        <authorList>
            <person name="Feng G."/>
            <person name="Zhu H."/>
        </authorList>
    </citation>
    <scope>NUCLEOTIDE SEQUENCE [LARGE SCALE GENOMIC DNA]</scope>
    <source>
        <strain evidence="2">1PNM-20</strain>
    </source>
</reference>
<evidence type="ECO:0000313" key="1">
    <source>
        <dbReference type="EMBL" id="PAX08692.1"/>
    </source>
</evidence>
<comment type="caution">
    <text evidence="1">The sequence shown here is derived from an EMBL/GenBank/DDBJ whole genome shotgun (WGS) entry which is preliminary data.</text>
</comment>
<protein>
    <submittedName>
        <fullName evidence="1">Uncharacterized protein</fullName>
    </submittedName>
</protein>
<sequence length="59" mass="6590">MATIASGYFDVSEGGFVVRRPRVTDAIGGALMRSYAHAAALPDDMRRLLDQLDRKTRRH</sequence>